<comment type="caution">
    <text evidence="2">The sequence shown here is derived from an EMBL/GenBank/DDBJ whole genome shotgun (WGS) entry which is preliminary data.</text>
</comment>
<dbReference type="SUPFAM" id="SSF52540">
    <property type="entry name" value="P-loop containing nucleoside triphosphate hydrolases"/>
    <property type="match status" value="1"/>
</dbReference>
<dbReference type="RefSeq" id="WP_188609549.1">
    <property type="nucleotide sequence ID" value="NZ_BMGG01000004.1"/>
</dbReference>
<dbReference type="Gene3D" id="3.40.50.300">
    <property type="entry name" value="P-loop containing nucleotide triphosphate hydrolases"/>
    <property type="match status" value="1"/>
</dbReference>
<dbReference type="InterPro" id="IPR002575">
    <property type="entry name" value="Aminoglycoside_PTrfase"/>
</dbReference>
<keyword evidence="3" id="KW-1185">Reference proteome</keyword>
<dbReference type="PANTHER" id="PTHR43883">
    <property type="entry name" value="SLR0207 PROTEIN"/>
    <property type="match status" value="1"/>
</dbReference>
<organism evidence="2 3">
    <name type="scientific">Chelatococcus reniformis</name>
    <dbReference type="NCBI Taxonomy" id="1494448"/>
    <lineage>
        <taxon>Bacteria</taxon>
        <taxon>Pseudomonadati</taxon>
        <taxon>Pseudomonadota</taxon>
        <taxon>Alphaproteobacteria</taxon>
        <taxon>Hyphomicrobiales</taxon>
        <taxon>Chelatococcaceae</taxon>
        <taxon>Chelatococcus</taxon>
    </lineage>
</organism>
<gene>
    <name evidence="2" type="ORF">GCM10010994_25620</name>
</gene>
<dbReference type="SUPFAM" id="SSF56112">
    <property type="entry name" value="Protein kinase-like (PK-like)"/>
    <property type="match status" value="1"/>
</dbReference>
<protein>
    <recommendedName>
        <fullName evidence="1">Aminoglycoside phosphotransferase domain-containing protein</fullName>
    </recommendedName>
</protein>
<dbReference type="Pfam" id="PF13671">
    <property type="entry name" value="AAA_33"/>
    <property type="match status" value="1"/>
</dbReference>
<evidence type="ECO:0000259" key="1">
    <source>
        <dbReference type="Pfam" id="PF01636"/>
    </source>
</evidence>
<accession>A0A916XEH0</accession>
<evidence type="ECO:0000313" key="2">
    <source>
        <dbReference type="EMBL" id="GGC65901.1"/>
    </source>
</evidence>
<proteinExistence type="predicted"/>
<dbReference type="Gene3D" id="3.90.1200.10">
    <property type="match status" value="1"/>
</dbReference>
<dbReference type="AlphaFoldDB" id="A0A916XEH0"/>
<dbReference type="EMBL" id="BMGG01000004">
    <property type="protein sequence ID" value="GGC65901.1"/>
    <property type="molecule type" value="Genomic_DNA"/>
</dbReference>
<name>A0A916XEH0_9HYPH</name>
<dbReference type="InterPro" id="IPR052732">
    <property type="entry name" value="Cell-binding_unc_protein"/>
</dbReference>
<feature type="domain" description="Aminoglycoside phosphotransferase" evidence="1">
    <location>
        <begin position="140"/>
        <end position="289"/>
    </location>
</feature>
<reference evidence="2" key="1">
    <citation type="journal article" date="2014" name="Int. J. Syst. Evol. Microbiol.">
        <title>Complete genome sequence of Corynebacterium casei LMG S-19264T (=DSM 44701T), isolated from a smear-ripened cheese.</title>
        <authorList>
            <consortium name="US DOE Joint Genome Institute (JGI-PGF)"/>
            <person name="Walter F."/>
            <person name="Albersmeier A."/>
            <person name="Kalinowski J."/>
            <person name="Ruckert C."/>
        </authorList>
    </citation>
    <scope>NUCLEOTIDE SEQUENCE</scope>
    <source>
        <strain evidence="2">CGMCC 1.12919</strain>
    </source>
</reference>
<dbReference type="InterPro" id="IPR027417">
    <property type="entry name" value="P-loop_NTPase"/>
</dbReference>
<dbReference type="Proteomes" id="UP000637002">
    <property type="component" value="Unassembled WGS sequence"/>
</dbReference>
<dbReference type="InterPro" id="IPR011009">
    <property type="entry name" value="Kinase-like_dom_sf"/>
</dbReference>
<reference evidence="2" key="2">
    <citation type="submission" date="2020-09" db="EMBL/GenBank/DDBJ databases">
        <authorList>
            <person name="Sun Q."/>
            <person name="Zhou Y."/>
        </authorList>
    </citation>
    <scope>NUCLEOTIDE SEQUENCE</scope>
    <source>
        <strain evidence="2">CGMCC 1.12919</strain>
    </source>
</reference>
<dbReference type="PANTHER" id="PTHR43883:SF1">
    <property type="entry name" value="GLUCONOKINASE"/>
    <property type="match status" value="1"/>
</dbReference>
<dbReference type="Pfam" id="PF01636">
    <property type="entry name" value="APH"/>
    <property type="match status" value="1"/>
</dbReference>
<evidence type="ECO:0000313" key="3">
    <source>
        <dbReference type="Proteomes" id="UP000637002"/>
    </source>
</evidence>
<sequence>MSSLAGSSPHVVADQSEVFAFIGSASTFGLAAPPVRIDTHGAVVVLAGPFVYKVKRAVRFPFLDFSTLAKREAACRTEFAVNAVYAPSIYLGVVSIRRGADGGLRFDGAADGEVVEWAVKMRRFPHDCTLDRVAAAGGLTPALMADLAQVVAASHEAGERRLDPAEVDTNAMYLEQNAEAFAEYPDLFAASRARAIIAAGREAFAGNRGLLVSRCLGGYVRRCHGDLHLRNIVLLGGKPTLFDAIEFDERIATCDLLYDLAFLLMDLVHRGFADQSNLLFNRYLWLADEAHLEGLAALPLFLSIRASIRAKVTAAGLDHLDGAARDREAAEVAGYFDLADSFLAPVPARLVAVAGLSGTGKSTLAGRLAPRLGRAPGAVHLRSDIERKRLFGVMESEQLPPEAYDAGAGEAVYAALARKATAALEAGAAVVVDAVYARAHERAALEAVARNAGVPFAGLWLTAPEDVLVARVEARRGDASDARADTVRAQQRYDTGPIGWSRIDATPTPDRVVAAAWDTLERADSLSRSGEFI</sequence>